<dbReference type="InterPro" id="IPR004143">
    <property type="entry name" value="BPL_LPL_catalytic"/>
</dbReference>
<accession>A0ABZ1C378</accession>
<keyword evidence="3" id="KW-1185">Reference proteome</keyword>
<organism evidence="2 3">
    <name type="scientific">Actomonas aquatica</name>
    <dbReference type="NCBI Taxonomy" id="2866162"/>
    <lineage>
        <taxon>Bacteria</taxon>
        <taxon>Pseudomonadati</taxon>
        <taxon>Verrucomicrobiota</taxon>
        <taxon>Opitutia</taxon>
        <taxon>Opitutales</taxon>
        <taxon>Opitutaceae</taxon>
        <taxon>Actomonas</taxon>
    </lineage>
</organism>
<dbReference type="RefSeq" id="WP_221031650.1">
    <property type="nucleotide sequence ID" value="NZ_CP139781.1"/>
</dbReference>
<proteinExistence type="predicted"/>
<dbReference type="GO" id="GO:0016874">
    <property type="term" value="F:ligase activity"/>
    <property type="evidence" value="ECO:0007669"/>
    <property type="project" value="UniProtKB-KW"/>
</dbReference>
<evidence type="ECO:0000313" key="3">
    <source>
        <dbReference type="Proteomes" id="UP000738431"/>
    </source>
</evidence>
<dbReference type="InterPro" id="IPR045864">
    <property type="entry name" value="aa-tRNA-synth_II/BPL/LPL"/>
</dbReference>
<name>A0ABZ1C378_9BACT</name>
<evidence type="ECO:0000313" key="2">
    <source>
        <dbReference type="EMBL" id="WRQ86144.1"/>
    </source>
</evidence>
<reference evidence="2 3" key="1">
    <citation type="submission" date="2023-12" db="EMBL/GenBank/DDBJ databases">
        <title>Description of an unclassified Opitutus bacterium of Verrucomicrobiota.</title>
        <authorList>
            <person name="Zhang D.-F."/>
        </authorList>
    </citation>
    <scope>NUCLEOTIDE SEQUENCE [LARGE SCALE GENOMIC DNA]</scope>
    <source>
        <strain evidence="2 3">WL0086</strain>
    </source>
</reference>
<evidence type="ECO:0000259" key="1">
    <source>
        <dbReference type="Pfam" id="PF21948"/>
    </source>
</evidence>
<dbReference type="EMBL" id="CP139781">
    <property type="protein sequence ID" value="WRQ86144.1"/>
    <property type="molecule type" value="Genomic_DNA"/>
</dbReference>
<dbReference type="InterPro" id="IPR050664">
    <property type="entry name" value="Octanoyltrans_LipM/LipL"/>
</dbReference>
<dbReference type="Pfam" id="PF21948">
    <property type="entry name" value="LplA-B_cat"/>
    <property type="match status" value="1"/>
</dbReference>
<dbReference type="SUPFAM" id="SSF55681">
    <property type="entry name" value="Class II aaRS and biotin synthetases"/>
    <property type="match status" value="1"/>
</dbReference>
<dbReference type="Gene3D" id="3.30.930.10">
    <property type="entry name" value="Bira Bifunctional Protein, Domain 2"/>
    <property type="match status" value="1"/>
</dbReference>
<dbReference type="Proteomes" id="UP000738431">
    <property type="component" value="Chromosome"/>
</dbReference>
<sequence length="241" mass="26605">MVFDLLSSRSDSAAANMAADLLLLQHYPQRDHARFRHYGWHRPAITFGYSQKIAWVREQLPVDATITASDFELCRRPTGGGVVDHRDDWTYALVIPRGHDLGDARATVAYAAIHRAVTDCLTRQGVAAELKEHCEPCDDDAPGPGVCFTKPELHDVIHATTGAKLAGAAQKRSKHGLLFQGSIARGAVGEIDWELFHGDFTAALATLLAAEAHESTWPELWDEALDPLAESYATPEWIERR</sequence>
<keyword evidence="2" id="KW-0436">Ligase</keyword>
<feature type="domain" description="BPL/LPL catalytic" evidence="1">
    <location>
        <begin position="13"/>
        <end position="183"/>
    </location>
</feature>
<dbReference type="PANTHER" id="PTHR43679">
    <property type="entry name" value="OCTANOYLTRANSFERASE LIPM-RELATED"/>
    <property type="match status" value="1"/>
</dbReference>
<gene>
    <name evidence="2" type="ORF">K1X11_015115</name>
</gene>
<dbReference type="PANTHER" id="PTHR43679:SF2">
    <property type="entry name" value="OCTANOYL-[GCVH]:PROTEIN N-OCTANOYLTRANSFERASE"/>
    <property type="match status" value="1"/>
</dbReference>
<protein>
    <submittedName>
        <fullName evidence="2">Lipoate--protein ligase family protein</fullName>
    </submittedName>
</protein>